<sequence length="77" mass="8816">MNRKVDVARTKPNHNKRHLTAHDHAAPSFVKTIKYCSDIETEEENVELRSAALESTHLKRHQLDFKNQDVPTPVLSA</sequence>
<dbReference type="EMBL" id="HG529683">
    <property type="protein sequence ID" value="CDI56276.1"/>
    <property type="molecule type" value="Genomic_DNA"/>
</dbReference>
<evidence type="ECO:0000256" key="1">
    <source>
        <dbReference type="SAM" id="MobiDB-lite"/>
    </source>
</evidence>
<organism evidence="2">
    <name type="scientific">Melanopsichium pennsylvanicum 4</name>
    <dbReference type="NCBI Taxonomy" id="1398559"/>
    <lineage>
        <taxon>Eukaryota</taxon>
        <taxon>Fungi</taxon>
        <taxon>Dikarya</taxon>
        <taxon>Basidiomycota</taxon>
        <taxon>Ustilaginomycotina</taxon>
        <taxon>Ustilaginomycetes</taxon>
        <taxon>Ustilaginales</taxon>
        <taxon>Ustilaginaceae</taxon>
        <taxon>Melanopsichium</taxon>
    </lineage>
</organism>
<reference evidence="2" key="1">
    <citation type="journal article" date="2014" name="Genome Biol. Evol.">
        <title>Gene Loss Rather Than Gene Gain Is Associated with a Host Jump from Monocots to Dicots in the Smut Fungus Melanopsichium pennsylvanicum.</title>
        <authorList>
            <person name="Sharma R."/>
            <person name="Mishra B."/>
            <person name="Runge F."/>
            <person name="Thines M."/>
        </authorList>
    </citation>
    <scope>NUCLEOTIDE SEQUENCE</scope>
    <source>
        <strain evidence="2">4</strain>
    </source>
</reference>
<name>A0A077RAJ2_9BASI</name>
<protein>
    <submittedName>
        <fullName evidence="2">Uncharacterized protein</fullName>
    </submittedName>
</protein>
<proteinExistence type="predicted"/>
<evidence type="ECO:0000313" key="2">
    <source>
        <dbReference type="EMBL" id="CDI56276.1"/>
    </source>
</evidence>
<dbReference type="AlphaFoldDB" id="A0A077RAJ2"/>
<feature type="region of interest" description="Disordered" evidence="1">
    <location>
        <begin position="1"/>
        <end position="23"/>
    </location>
</feature>
<accession>A0A077RAJ2</accession>